<comment type="caution">
    <text evidence="2">The sequence shown here is derived from an EMBL/GenBank/DDBJ whole genome shotgun (WGS) entry which is preliminary data.</text>
</comment>
<evidence type="ECO:0000256" key="1">
    <source>
        <dbReference type="SAM" id="Phobius"/>
    </source>
</evidence>
<evidence type="ECO:0000313" key="3">
    <source>
        <dbReference type="Proteomes" id="UP000011531"/>
    </source>
</evidence>
<keyword evidence="1" id="KW-1133">Transmembrane helix</keyword>
<dbReference type="EMBL" id="AOIA01000126">
    <property type="protein sequence ID" value="ELY56367.1"/>
    <property type="molecule type" value="Genomic_DNA"/>
</dbReference>
<reference evidence="2 3" key="1">
    <citation type="journal article" date="2014" name="PLoS Genet.">
        <title>Phylogenetically driven sequencing of extremely halophilic archaea reveals strategies for static and dynamic osmo-response.</title>
        <authorList>
            <person name="Becker E.A."/>
            <person name="Seitzer P.M."/>
            <person name="Tritt A."/>
            <person name="Larsen D."/>
            <person name="Krusor M."/>
            <person name="Yao A.I."/>
            <person name="Wu D."/>
            <person name="Madern D."/>
            <person name="Eisen J.A."/>
            <person name="Darling A.E."/>
            <person name="Facciotti M.T."/>
        </authorList>
    </citation>
    <scope>NUCLEOTIDE SEQUENCE [LARGE SCALE GENOMIC DNA]</scope>
    <source>
        <strain evidence="2 3">DSM 18795</strain>
    </source>
</reference>
<dbReference type="AlphaFoldDB" id="L9X417"/>
<dbReference type="RefSeq" id="WP_008424729.1">
    <property type="nucleotide sequence ID" value="NZ_AOIA01000126.1"/>
</dbReference>
<keyword evidence="3" id="KW-1185">Reference proteome</keyword>
<sequence length="77" mass="8708">MDLQEQFESDIRFYYAVGGFVILVYTAAIVTAALLDLAIVDRRLLPLTVGFFLFMLVYFVAISAQLLEAEEAQRTAR</sequence>
<evidence type="ECO:0000313" key="2">
    <source>
        <dbReference type="EMBL" id="ELY56367.1"/>
    </source>
</evidence>
<protein>
    <submittedName>
        <fullName evidence="2">Uncharacterized protein</fullName>
    </submittedName>
</protein>
<feature type="transmembrane region" description="Helical" evidence="1">
    <location>
        <begin position="47"/>
        <end position="67"/>
    </location>
</feature>
<organism evidence="2 3">
    <name type="scientific">Natronococcus jeotgali DSM 18795</name>
    <dbReference type="NCBI Taxonomy" id="1227498"/>
    <lineage>
        <taxon>Archaea</taxon>
        <taxon>Methanobacteriati</taxon>
        <taxon>Methanobacteriota</taxon>
        <taxon>Stenosarchaea group</taxon>
        <taxon>Halobacteria</taxon>
        <taxon>Halobacteriales</taxon>
        <taxon>Natrialbaceae</taxon>
        <taxon>Natronococcus</taxon>
    </lineage>
</organism>
<accession>L9X417</accession>
<feature type="transmembrane region" description="Helical" evidence="1">
    <location>
        <begin position="12"/>
        <end position="35"/>
    </location>
</feature>
<dbReference type="OrthoDB" id="327186at2157"/>
<gene>
    <name evidence="2" type="ORF">C492_14736</name>
</gene>
<dbReference type="PATRIC" id="fig|1227498.3.peg.2887"/>
<keyword evidence="1" id="KW-0812">Transmembrane</keyword>
<keyword evidence="1" id="KW-0472">Membrane</keyword>
<dbReference type="Proteomes" id="UP000011531">
    <property type="component" value="Unassembled WGS sequence"/>
</dbReference>
<dbReference type="STRING" id="1227498.C492_14736"/>
<name>L9X417_9EURY</name>
<proteinExistence type="predicted"/>